<keyword evidence="2 4" id="KW-0472">Membrane</keyword>
<dbReference type="InterPro" id="IPR050330">
    <property type="entry name" value="Bact_OuterMem_StrucFunc"/>
</dbReference>
<dbReference type="CDD" id="cd07185">
    <property type="entry name" value="OmpA_C-like"/>
    <property type="match status" value="1"/>
</dbReference>
<keyword evidence="6" id="KW-0732">Signal</keyword>
<dbReference type="STRING" id="1121279.SAMN02745887_01401"/>
<dbReference type="GO" id="GO:0009279">
    <property type="term" value="C:cell outer membrane"/>
    <property type="evidence" value="ECO:0007669"/>
    <property type="project" value="UniProtKB-SubCell"/>
</dbReference>
<dbReference type="Gene3D" id="3.40.1520.20">
    <property type="match status" value="1"/>
</dbReference>
<dbReference type="PRINTS" id="PR01021">
    <property type="entry name" value="OMPADOMAIN"/>
</dbReference>
<evidence type="ECO:0000256" key="2">
    <source>
        <dbReference type="ARBA" id="ARBA00023136"/>
    </source>
</evidence>
<dbReference type="AlphaFoldDB" id="A0A1K2HEL4"/>
<dbReference type="PANTHER" id="PTHR30329:SF21">
    <property type="entry name" value="LIPOPROTEIN YIAD-RELATED"/>
    <property type="match status" value="1"/>
</dbReference>
<feature type="region of interest" description="Disordered" evidence="5">
    <location>
        <begin position="233"/>
        <end position="266"/>
    </location>
</feature>
<reference evidence="8 9" key="1">
    <citation type="submission" date="2016-11" db="EMBL/GenBank/DDBJ databases">
        <authorList>
            <person name="Jaros S."/>
            <person name="Januszkiewicz K."/>
            <person name="Wedrychowicz H."/>
        </authorList>
    </citation>
    <scope>NUCLEOTIDE SEQUENCE [LARGE SCALE GENOMIC DNA]</scope>
    <source>
        <strain evidence="8 9">DSM 18899</strain>
    </source>
</reference>
<dbReference type="InterPro" id="IPR054121">
    <property type="entry name" value="ArfA_BON-like"/>
</dbReference>
<evidence type="ECO:0000313" key="9">
    <source>
        <dbReference type="Proteomes" id="UP000186513"/>
    </source>
</evidence>
<dbReference type="InterPro" id="IPR006665">
    <property type="entry name" value="OmpA-like"/>
</dbReference>
<dbReference type="InterPro" id="IPR006664">
    <property type="entry name" value="OMP_bac"/>
</dbReference>
<dbReference type="SUPFAM" id="SSF103088">
    <property type="entry name" value="OmpA-like"/>
    <property type="match status" value="1"/>
</dbReference>
<feature type="chain" id="PRO_5012385555" evidence="6">
    <location>
        <begin position="22"/>
        <end position="266"/>
    </location>
</feature>
<dbReference type="PROSITE" id="PS51123">
    <property type="entry name" value="OMPA_2"/>
    <property type="match status" value="1"/>
</dbReference>
<evidence type="ECO:0000256" key="3">
    <source>
        <dbReference type="ARBA" id="ARBA00023237"/>
    </source>
</evidence>
<evidence type="ECO:0000256" key="5">
    <source>
        <dbReference type="SAM" id="MobiDB-lite"/>
    </source>
</evidence>
<evidence type="ECO:0000256" key="4">
    <source>
        <dbReference type="PROSITE-ProRule" id="PRU00473"/>
    </source>
</evidence>
<dbReference type="Proteomes" id="UP000186513">
    <property type="component" value="Unassembled WGS sequence"/>
</dbReference>
<dbReference type="PANTHER" id="PTHR30329">
    <property type="entry name" value="STATOR ELEMENT OF FLAGELLAR MOTOR COMPLEX"/>
    <property type="match status" value="1"/>
</dbReference>
<proteinExistence type="predicted"/>
<keyword evidence="3" id="KW-0998">Cell outer membrane</keyword>
<feature type="domain" description="OmpA-like" evidence="7">
    <location>
        <begin position="151"/>
        <end position="266"/>
    </location>
</feature>
<dbReference type="Gene3D" id="3.30.1330.60">
    <property type="entry name" value="OmpA-like domain"/>
    <property type="match status" value="1"/>
</dbReference>
<comment type="subcellular location">
    <subcellularLocation>
        <location evidence="1">Cell outer membrane</location>
    </subcellularLocation>
</comment>
<evidence type="ECO:0000256" key="1">
    <source>
        <dbReference type="ARBA" id="ARBA00004442"/>
    </source>
</evidence>
<evidence type="ECO:0000259" key="7">
    <source>
        <dbReference type="PROSITE" id="PS51123"/>
    </source>
</evidence>
<organism evidence="8 9">
    <name type="scientific">Chitinimonas taiwanensis DSM 18899</name>
    <dbReference type="NCBI Taxonomy" id="1121279"/>
    <lineage>
        <taxon>Bacteria</taxon>
        <taxon>Pseudomonadati</taxon>
        <taxon>Pseudomonadota</taxon>
        <taxon>Betaproteobacteria</taxon>
        <taxon>Neisseriales</taxon>
        <taxon>Chitinibacteraceae</taxon>
        <taxon>Chitinimonas</taxon>
    </lineage>
</organism>
<dbReference type="OrthoDB" id="9782229at2"/>
<accession>A0A1K2HEL4</accession>
<keyword evidence="9" id="KW-1185">Reference proteome</keyword>
<dbReference type="EMBL" id="FPKR01000005">
    <property type="protein sequence ID" value="SFZ74953.1"/>
    <property type="molecule type" value="Genomic_DNA"/>
</dbReference>
<dbReference type="Pfam" id="PF00691">
    <property type="entry name" value="OmpA"/>
    <property type="match status" value="1"/>
</dbReference>
<dbReference type="Pfam" id="PF21923">
    <property type="entry name" value="BON_like"/>
    <property type="match status" value="1"/>
</dbReference>
<feature type="signal peptide" evidence="6">
    <location>
        <begin position="1"/>
        <end position="21"/>
    </location>
</feature>
<protein>
    <submittedName>
        <fullName evidence="8">OmpA-OmpF porin, OOP family</fullName>
    </submittedName>
</protein>
<dbReference type="InterPro" id="IPR036737">
    <property type="entry name" value="OmpA-like_sf"/>
</dbReference>
<sequence>MLKRTLTLWAGVALLHGAVLAAEPVAAGAPAAASGTNQVITVTGAVPDQATKTILLNRLREVYGAERVVDQITVGGVIMPANWAQHVQALITPELKSVSRGELSVNGNTVNLKGDVGSDATRQQLTSQMASSLNPTYVVKSQLRVTMAEQAVLDQALANRIVEFESGSAKITAAGQSILDEMSTALQQFKGRRVEVIGHTDSQGARNSNVALSKARADAVKAYLVQKGMPPDSLIPIGMGPDRPVAPNDSDDGRRRNRRIEFNLSQ</sequence>
<gene>
    <name evidence="8" type="ORF">SAMN02745887_01401</name>
</gene>
<name>A0A1K2HEL4_9NEIS</name>
<evidence type="ECO:0000256" key="6">
    <source>
        <dbReference type="SAM" id="SignalP"/>
    </source>
</evidence>
<evidence type="ECO:0000313" key="8">
    <source>
        <dbReference type="EMBL" id="SFZ74953.1"/>
    </source>
</evidence>